<dbReference type="Pfam" id="PF07681">
    <property type="entry name" value="DoxX"/>
    <property type="match status" value="1"/>
</dbReference>
<comment type="caution">
    <text evidence="8">The sequence shown here is derived from an EMBL/GenBank/DDBJ whole genome shotgun (WGS) entry which is preliminary data.</text>
</comment>
<feature type="transmembrane region" description="Helical" evidence="7">
    <location>
        <begin position="110"/>
        <end position="131"/>
    </location>
</feature>
<comment type="subcellular location">
    <subcellularLocation>
        <location evidence="1">Cell membrane</location>
        <topology evidence="1">Multi-pass membrane protein</topology>
    </subcellularLocation>
</comment>
<evidence type="ECO:0000256" key="2">
    <source>
        <dbReference type="ARBA" id="ARBA00006679"/>
    </source>
</evidence>
<evidence type="ECO:0000256" key="7">
    <source>
        <dbReference type="SAM" id="Phobius"/>
    </source>
</evidence>
<feature type="transmembrane region" description="Helical" evidence="7">
    <location>
        <begin position="50"/>
        <end position="72"/>
    </location>
</feature>
<evidence type="ECO:0000256" key="5">
    <source>
        <dbReference type="ARBA" id="ARBA00022989"/>
    </source>
</evidence>
<dbReference type="InterPro" id="IPR032808">
    <property type="entry name" value="DoxX"/>
</dbReference>
<keyword evidence="5 7" id="KW-1133">Transmembrane helix</keyword>
<protein>
    <submittedName>
        <fullName evidence="8">DoxX family protein</fullName>
    </submittedName>
</protein>
<name>A0ABW1IYQ9_9PSEU</name>
<evidence type="ECO:0000256" key="4">
    <source>
        <dbReference type="ARBA" id="ARBA00022692"/>
    </source>
</evidence>
<proteinExistence type="inferred from homology"/>
<dbReference type="Proteomes" id="UP001596302">
    <property type="component" value="Unassembled WGS sequence"/>
</dbReference>
<dbReference type="EMBL" id="JBHSQW010000010">
    <property type="protein sequence ID" value="MFC5993663.1"/>
    <property type="molecule type" value="Genomic_DNA"/>
</dbReference>
<dbReference type="PANTHER" id="PTHR33452:SF1">
    <property type="entry name" value="INNER MEMBRANE PROTEIN YPHA-RELATED"/>
    <property type="match status" value="1"/>
</dbReference>
<sequence>MTRSLPGLSRDIALLIARVALAVIMAAHAWQKLFVTGISDTAVLFHKFGIPLAILAASFTIVVEFAASALLVIGWQVPVAGSFLVFVMVGAIVFVHGSKGIFVSDGGWELVGVIIAATLGLMATGPGRISLDHLLASNRVREAALIRRPVTV</sequence>
<dbReference type="InterPro" id="IPR051907">
    <property type="entry name" value="DoxX-like_oxidoreductase"/>
</dbReference>
<keyword evidence="6 7" id="KW-0472">Membrane</keyword>
<evidence type="ECO:0000256" key="1">
    <source>
        <dbReference type="ARBA" id="ARBA00004651"/>
    </source>
</evidence>
<evidence type="ECO:0000313" key="8">
    <source>
        <dbReference type="EMBL" id="MFC5993663.1"/>
    </source>
</evidence>
<feature type="transmembrane region" description="Helical" evidence="7">
    <location>
        <begin position="12"/>
        <end position="30"/>
    </location>
</feature>
<feature type="transmembrane region" description="Helical" evidence="7">
    <location>
        <begin position="79"/>
        <end position="98"/>
    </location>
</feature>
<keyword evidence="9" id="KW-1185">Reference proteome</keyword>
<organism evidence="8 9">
    <name type="scientific">Pseudonocardia hispaniensis</name>
    <dbReference type="NCBI Taxonomy" id="904933"/>
    <lineage>
        <taxon>Bacteria</taxon>
        <taxon>Bacillati</taxon>
        <taxon>Actinomycetota</taxon>
        <taxon>Actinomycetes</taxon>
        <taxon>Pseudonocardiales</taxon>
        <taxon>Pseudonocardiaceae</taxon>
        <taxon>Pseudonocardia</taxon>
    </lineage>
</organism>
<keyword evidence="3" id="KW-1003">Cell membrane</keyword>
<reference evidence="9" key="1">
    <citation type="journal article" date="2019" name="Int. J. Syst. Evol. Microbiol.">
        <title>The Global Catalogue of Microorganisms (GCM) 10K type strain sequencing project: providing services to taxonomists for standard genome sequencing and annotation.</title>
        <authorList>
            <consortium name="The Broad Institute Genomics Platform"/>
            <consortium name="The Broad Institute Genome Sequencing Center for Infectious Disease"/>
            <person name="Wu L."/>
            <person name="Ma J."/>
        </authorList>
    </citation>
    <scope>NUCLEOTIDE SEQUENCE [LARGE SCALE GENOMIC DNA]</scope>
    <source>
        <strain evidence="9">CCM 8391</strain>
    </source>
</reference>
<comment type="similarity">
    <text evidence="2">Belongs to the DoxX family.</text>
</comment>
<keyword evidence="4 7" id="KW-0812">Transmembrane</keyword>
<evidence type="ECO:0000256" key="3">
    <source>
        <dbReference type="ARBA" id="ARBA00022475"/>
    </source>
</evidence>
<accession>A0ABW1IYQ9</accession>
<gene>
    <name evidence="8" type="ORF">ACFQE5_05480</name>
</gene>
<dbReference type="RefSeq" id="WP_379583486.1">
    <property type="nucleotide sequence ID" value="NZ_JBHSQW010000010.1"/>
</dbReference>
<evidence type="ECO:0000256" key="6">
    <source>
        <dbReference type="ARBA" id="ARBA00023136"/>
    </source>
</evidence>
<evidence type="ECO:0000313" key="9">
    <source>
        <dbReference type="Proteomes" id="UP001596302"/>
    </source>
</evidence>
<dbReference type="PANTHER" id="PTHR33452">
    <property type="entry name" value="OXIDOREDUCTASE CATD-RELATED"/>
    <property type="match status" value="1"/>
</dbReference>